<dbReference type="AlphaFoldDB" id="A0A852C634"/>
<sequence>SIIPQNLSINTQIQALHDAQKLLGSINWLRPLLGFPNHDLAPLFDLLKGNTDLLAP</sequence>
<keyword evidence="5" id="KW-0378">Hydrolase</keyword>
<gene>
    <name evidence="8" type="primary">Ervk25_0</name>
    <name evidence="8" type="ORF">RAMSUL_R14585</name>
</gene>
<feature type="non-terminal residue" evidence="8">
    <location>
        <position position="56"/>
    </location>
</feature>
<accession>A0A852C634</accession>
<dbReference type="InterPro" id="IPR043502">
    <property type="entry name" value="DNA/RNA_pol_sf"/>
</dbReference>
<dbReference type="Proteomes" id="UP000611227">
    <property type="component" value="Unassembled WGS sequence"/>
</dbReference>
<evidence type="ECO:0000256" key="6">
    <source>
        <dbReference type="ARBA" id="ARBA00022918"/>
    </source>
</evidence>
<reference evidence="8" key="1">
    <citation type="submission" date="2019-09" db="EMBL/GenBank/DDBJ databases">
        <title>Bird 10,000 Genomes (B10K) Project - Family phase.</title>
        <authorList>
            <person name="Zhang G."/>
        </authorList>
    </citation>
    <scope>NUCLEOTIDE SEQUENCE</scope>
    <source>
        <strain evidence="8">B10K-DU-001-30</strain>
        <tissue evidence="8">Muscle</tissue>
    </source>
</reference>
<proteinExistence type="predicted"/>
<evidence type="ECO:0000256" key="3">
    <source>
        <dbReference type="ARBA" id="ARBA00022722"/>
    </source>
</evidence>
<evidence type="ECO:0000313" key="9">
    <source>
        <dbReference type="Proteomes" id="UP000611227"/>
    </source>
</evidence>
<evidence type="ECO:0000256" key="5">
    <source>
        <dbReference type="ARBA" id="ARBA00022801"/>
    </source>
</evidence>
<evidence type="ECO:0000313" key="8">
    <source>
        <dbReference type="EMBL" id="NXP75838.1"/>
    </source>
</evidence>
<dbReference type="PANTHER" id="PTHR41694:SF3">
    <property type="entry name" value="RNA-DIRECTED DNA POLYMERASE-RELATED"/>
    <property type="match status" value="1"/>
</dbReference>
<dbReference type="GO" id="GO:0003964">
    <property type="term" value="F:RNA-directed DNA polymerase activity"/>
    <property type="evidence" value="ECO:0007669"/>
    <property type="project" value="UniProtKB-KW"/>
</dbReference>
<protein>
    <submittedName>
        <fullName evidence="8">POK25 protein</fullName>
    </submittedName>
</protein>
<dbReference type="Gene3D" id="3.30.70.270">
    <property type="match status" value="1"/>
</dbReference>
<evidence type="ECO:0000259" key="7">
    <source>
        <dbReference type="Pfam" id="PF06817"/>
    </source>
</evidence>
<feature type="domain" description="Reverse transcriptase thumb" evidence="7">
    <location>
        <begin position="4"/>
        <end position="53"/>
    </location>
</feature>
<comment type="caution">
    <text evidence="8">The sequence shown here is derived from an EMBL/GenBank/DDBJ whole genome shotgun (WGS) entry which is preliminary data.</text>
</comment>
<keyword evidence="3" id="KW-0540">Nuclease</keyword>
<dbReference type="InterPro" id="IPR010661">
    <property type="entry name" value="RVT_thumb"/>
</dbReference>
<organism evidence="8 9">
    <name type="scientific">Ramphastos sulfuratus</name>
    <dbReference type="NCBI Taxonomy" id="322582"/>
    <lineage>
        <taxon>Eukaryota</taxon>
        <taxon>Metazoa</taxon>
        <taxon>Chordata</taxon>
        <taxon>Craniata</taxon>
        <taxon>Vertebrata</taxon>
        <taxon>Euteleostomi</taxon>
        <taxon>Archelosauria</taxon>
        <taxon>Archosauria</taxon>
        <taxon>Dinosauria</taxon>
        <taxon>Saurischia</taxon>
        <taxon>Theropoda</taxon>
        <taxon>Coelurosauria</taxon>
        <taxon>Aves</taxon>
        <taxon>Neognathae</taxon>
        <taxon>Neoaves</taxon>
        <taxon>Telluraves</taxon>
        <taxon>Coraciimorphae</taxon>
        <taxon>Piciformes</taxon>
        <taxon>Ramphastidae</taxon>
        <taxon>Ramphastos</taxon>
    </lineage>
</organism>
<keyword evidence="2" id="KW-0548">Nucleotidyltransferase</keyword>
<dbReference type="GO" id="GO:0035613">
    <property type="term" value="F:RNA stem-loop binding"/>
    <property type="evidence" value="ECO:0007669"/>
    <property type="project" value="TreeGrafter"/>
</dbReference>
<keyword evidence="1" id="KW-0808">Transferase</keyword>
<keyword evidence="6" id="KW-0695">RNA-directed DNA polymerase</keyword>
<dbReference type="EMBL" id="WBNM01021186">
    <property type="protein sequence ID" value="NXP75838.1"/>
    <property type="molecule type" value="Genomic_DNA"/>
</dbReference>
<dbReference type="SUPFAM" id="SSF56672">
    <property type="entry name" value="DNA/RNA polymerases"/>
    <property type="match status" value="1"/>
</dbReference>
<feature type="non-terminal residue" evidence="8">
    <location>
        <position position="1"/>
    </location>
</feature>
<dbReference type="PANTHER" id="PTHR41694">
    <property type="entry name" value="ENDOGENOUS RETROVIRUS GROUP K MEMBER POL PROTEIN"/>
    <property type="match status" value="1"/>
</dbReference>
<dbReference type="Pfam" id="PF06817">
    <property type="entry name" value="RVT_thumb"/>
    <property type="match status" value="1"/>
</dbReference>
<name>A0A852C634_9PICI</name>
<keyword evidence="4" id="KW-0255">Endonuclease</keyword>
<dbReference type="InterPro" id="IPR043128">
    <property type="entry name" value="Rev_trsase/Diguanyl_cyclase"/>
</dbReference>
<dbReference type="GO" id="GO:0016787">
    <property type="term" value="F:hydrolase activity"/>
    <property type="evidence" value="ECO:0007669"/>
    <property type="project" value="UniProtKB-KW"/>
</dbReference>
<evidence type="ECO:0000256" key="1">
    <source>
        <dbReference type="ARBA" id="ARBA00022679"/>
    </source>
</evidence>
<keyword evidence="9" id="KW-1185">Reference proteome</keyword>
<evidence type="ECO:0000256" key="4">
    <source>
        <dbReference type="ARBA" id="ARBA00022759"/>
    </source>
</evidence>
<evidence type="ECO:0000256" key="2">
    <source>
        <dbReference type="ARBA" id="ARBA00022695"/>
    </source>
</evidence>
<dbReference type="GO" id="GO:0004519">
    <property type="term" value="F:endonuclease activity"/>
    <property type="evidence" value="ECO:0007669"/>
    <property type="project" value="UniProtKB-KW"/>
</dbReference>